<dbReference type="PANTHER" id="PTHR46382">
    <property type="entry name" value="PHOSPHATIDATE CYTIDYLYLTRANSFERASE"/>
    <property type="match status" value="1"/>
</dbReference>
<sequence>MLRTRVITAFIGGAAFLGLVAAGGWPFALMVLLLATIGFLEFARMDGRPVRRFDVVLALIGVWGLVATPLAAASPAWLRGVLTGLVFALFAVPVLTAGRIRVPDVAYLFFGACYIGMGFAAFLSARLEGLAGVLSVIACVWATDTGAYFAGRFWGRRKLWPAISPNKTVEGFFGGLVSSVAAAAVAQTVGGAFGSLPLAMAFGAAIGVVAPLGDLMESALKRAYGVKDSGRLLPGHGGVLDRFDSLLLVFPVVELLTAGLR</sequence>
<evidence type="ECO:0000256" key="2">
    <source>
        <dbReference type="ARBA" id="ARBA00004651"/>
    </source>
</evidence>
<evidence type="ECO:0000256" key="3">
    <source>
        <dbReference type="ARBA" id="ARBA00005119"/>
    </source>
</evidence>
<keyword evidence="12 18" id="KW-0548">Nucleotidyltransferase</keyword>
<comment type="pathway">
    <text evidence="4">Lipid metabolism.</text>
</comment>
<evidence type="ECO:0000313" key="21">
    <source>
        <dbReference type="Proteomes" id="UP000637720"/>
    </source>
</evidence>
<evidence type="ECO:0000256" key="12">
    <source>
        <dbReference type="ARBA" id="ARBA00022695"/>
    </source>
</evidence>
<reference evidence="20" key="1">
    <citation type="journal article" date="2014" name="Int. J. Syst. Evol. Microbiol.">
        <title>Complete genome sequence of Corynebacterium casei LMG S-19264T (=DSM 44701T), isolated from a smear-ripened cheese.</title>
        <authorList>
            <consortium name="US DOE Joint Genome Institute (JGI-PGF)"/>
            <person name="Walter F."/>
            <person name="Albersmeier A."/>
            <person name="Kalinowski J."/>
            <person name="Ruckert C."/>
        </authorList>
    </citation>
    <scope>NUCLEOTIDE SEQUENCE</scope>
    <source>
        <strain evidence="20">JCM 14719</strain>
    </source>
</reference>
<evidence type="ECO:0000256" key="19">
    <source>
        <dbReference type="SAM" id="Phobius"/>
    </source>
</evidence>
<keyword evidence="13 19" id="KW-1133">Transmembrane helix</keyword>
<proteinExistence type="inferred from homology"/>
<comment type="catalytic activity">
    <reaction evidence="1 18">
        <text>a 1,2-diacyl-sn-glycero-3-phosphate + CTP + H(+) = a CDP-1,2-diacyl-sn-glycerol + diphosphate</text>
        <dbReference type="Rhea" id="RHEA:16229"/>
        <dbReference type="ChEBI" id="CHEBI:15378"/>
        <dbReference type="ChEBI" id="CHEBI:33019"/>
        <dbReference type="ChEBI" id="CHEBI:37563"/>
        <dbReference type="ChEBI" id="CHEBI:58332"/>
        <dbReference type="ChEBI" id="CHEBI:58608"/>
        <dbReference type="EC" id="2.7.7.41"/>
    </reaction>
</comment>
<evidence type="ECO:0000256" key="11">
    <source>
        <dbReference type="ARBA" id="ARBA00022692"/>
    </source>
</evidence>
<comment type="caution">
    <text evidence="20">The sequence shown here is derived from an EMBL/GenBank/DDBJ whole genome shotgun (WGS) entry which is preliminary data.</text>
</comment>
<evidence type="ECO:0000256" key="13">
    <source>
        <dbReference type="ARBA" id="ARBA00022989"/>
    </source>
</evidence>
<evidence type="ECO:0000256" key="4">
    <source>
        <dbReference type="ARBA" id="ARBA00005189"/>
    </source>
</evidence>
<feature type="transmembrane region" description="Helical" evidence="19">
    <location>
        <begin position="80"/>
        <end position="98"/>
    </location>
</feature>
<dbReference type="PROSITE" id="PS01315">
    <property type="entry name" value="CDS"/>
    <property type="match status" value="1"/>
</dbReference>
<dbReference type="InterPro" id="IPR000374">
    <property type="entry name" value="PC_trans"/>
</dbReference>
<evidence type="ECO:0000256" key="18">
    <source>
        <dbReference type="RuleBase" id="RU003938"/>
    </source>
</evidence>
<keyword evidence="9" id="KW-0444">Lipid biosynthesis</keyword>
<feature type="transmembrane region" description="Helical" evidence="19">
    <location>
        <begin position="171"/>
        <end position="189"/>
    </location>
</feature>
<organism evidence="20 21">
    <name type="scientific">Calditerricola satsumensis</name>
    <dbReference type="NCBI Taxonomy" id="373054"/>
    <lineage>
        <taxon>Bacteria</taxon>
        <taxon>Bacillati</taxon>
        <taxon>Bacillota</taxon>
        <taxon>Bacilli</taxon>
        <taxon>Bacillales</taxon>
        <taxon>Bacillaceae</taxon>
        <taxon>Calditerricola</taxon>
    </lineage>
</organism>
<evidence type="ECO:0000256" key="17">
    <source>
        <dbReference type="ARBA" id="ARBA00023264"/>
    </source>
</evidence>
<comment type="pathway">
    <text evidence="3 18">Phospholipid metabolism; CDP-diacylglycerol biosynthesis; CDP-diacylglycerol from sn-glycerol 3-phosphate: step 3/3.</text>
</comment>
<feature type="transmembrane region" description="Helical" evidence="19">
    <location>
        <begin position="6"/>
        <end position="34"/>
    </location>
</feature>
<dbReference type="GO" id="GO:0016024">
    <property type="term" value="P:CDP-diacylglycerol biosynthetic process"/>
    <property type="evidence" value="ECO:0007669"/>
    <property type="project" value="UniProtKB-UniPathway"/>
</dbReference>
<feature type="transmembrane region" description="Helical" evidence="19">
    <location>
        <begin position="195"/>
        <end position="213"/>
    </location>
</feature>
<protein>
    <recommendedName>
        <fullName evidence="7 18">Phosphatidate cytidylyltransferase</fullName>
        <ecNumber evidence="6 18">2.7.7.41</ecNumber>
    </recommendedName>
</protein>
<feature type="transmembrane region" description="Helical" evidence="19">
    <location>
        <begin position="55"/>
        <end position="74"/>
    </location>
</feature>
<evidence type="ECO:0000256" key="10">
    <source>
        <dbReference type="ARBA" id="ARBA00022679"/>
    </source>
</evidence>
<evidence type="ECO:0000256" key="14">
    <source>
        <dbReference type="ARBA" id="ARBA00023098"/>
    </source>
</evidence>
<dbReference type="EC" id="2.7.7.41" evidence="6 18"/>
<keyword evidence="14" id="KW-0443">Lipid metabolism</keyword>
<comment type="subcellular location">
    <subcellularLocation>
        <location evidence="2">Cell membrane</location>
        <topology evidence="2">Multi-pass membrane protein</topology>
    </subcellularLocation>
</comment>
<dbReference type="PANTHER" id="PTHR46382:SF1">
    <property type="entry name" value="PHOSPHATIDATE CYTIDYLYLTRANSFERASE"/>
    <property type="match status" value="1"/>
</dbReference>
<keyword evidence="11 18" id="KW-0812">Transmembrane</keyword>
<keyword evidence="16" id="KW-0594">Phospholipid biosynthesis</keyword>
<dbReference type="EMBL" id="BMOF01000019">
    <property type="protein sequence ID" value="GGJ99488.1"/>
    <property type="molecule type" value="Genomic_DNA"/>
</dbReference>
<evidence type="ECO:0000256" key="15">
    <source>
        <dbReference type="ARBA" id="ARBA00023136"/>
    </source>
</evidence>
<evidence type="ECO:0000256" key="7">
    <source>
        <dbReference type="ARBA" id="ARBA00019373"/>
    </source>
</evidence>
<keyword evidence="8" id="KW-1003">Cell membrane</keyword>
<evidence type="ECO:0000256" key="16">
    <source>
        <dbReference type="ARBA" id="ARBA00023209"/>
    </source>
</evidence>
<feature type="transmembrane region" description="Helical" evidence="19">
    <location>
        <begin position="105"/>
        <end position="123"/>
    </location>
</feature>
<comment type="similarity">
    <text evidence="5 18">Belongs to the CDS family.</text>
</comment>
<dbReference type="GO" id="GO:0004605">
    <property type="term" value="F:phosphatidate cytidylyltransferase activity"/>
    <property type="evidence" value="ECO:0007669"/>
    <property type="project" value="UniProtKB-EC"/>
</dbReference>
<evidence type="ECO:0000256" key="1">
    <source>
        <dbReference type="ARBA" id="ARBA00001698"/>
    </source>
</evidence>
<dbReference type="Pfam" id="PF01148">
    <property type="entry name" value="CTP_transf_1"/>
    <property type="match status" value="1"/>
</dbReference>
<dbReference type="AlphaFoldDB" id="A0A8J3FCB0"/>
<dbReference type="GO" id="GO:0005886">
    <property type="term" value="C:plasma membrane"/>
    <property type="evidence" value="ECO:0007669"/>
    <property type="project" value="UniProtKB-SubCell"/>
</dbReference>
<evidence type="ECO:0000256" key="6">
    <source>
        <dbReference type="ARBA" id="ARBA00012487"/>
    </source>
</evidence>
<evidence type="ECO:0000313" key="20">
    <source>
        <dbReference type="EMBL" id="GGJ99488.1"/>
    </source>
</evidence>
<gene>
    <name evidence="20" type="primary">cdsA</name>
    <name evidence="20" type="ORF">GCM10007043_12010</name>
</gene>
<evidence type="ECO:0000256" key="8">
    <source>
        <dbReference type="ARBA" id="ARBA00022475"/>
    </source>
</evidence>
<evidence type="ECO:0000256" key="9">
    <source>
        <dbReference type="ARBA" id="ARBA00022516"/>
    </source>
</evidence>
<dbReference type="Proteomes" id="UP000637720">
    <property type="component" value="Unassembled WGS sequence"/>
</dbReference>
<evidence type="ECO:0000256" key="5">
    <source>
        <dbReference type="ARBA" id="ARBA00010185"/>
    </source>
</evidence>
<accession>A0A8J3FCB0</accession>
<reference evidence="20" key="2">
    <citation type="submission" date="2020-09" db="EMBL/GenBank/DDBJ databases">
        <authorList>
            <person name="Sun Q."/>
            <person name="Ohkuma M."/>
        </authorList>
    </citation>
    <scope>NUCLEOTIDE SEQUENCE</scope>
    <source>
        <strain evidence="20">JCM 14719</strain>
    </source>
</reference>
<name>A0A8J3FCB0_9BACI</name>
<keyword evidence="10 18" id="KW-0808">Transferase</keyword>
<dbReference type="UniPathway" id="UPA00557">
    <property type="reaction ID" value="UER00614"/>
</dbReference>
<feature type="transmembrane region" description="Helical" evidence="19">
    <location>
        <begin position="129"/>
        <end position="150"/>
    </location>
</feature>
<keyword evidence="17" id="KW-1208">Phospholipid metabolism</keyword>
<keyword evidence="21" id="KW-1185">Reference proteome</keyword>
<keyword evidence="15 19" id="KW-0472">Membrane</keyword>